<evidence type="ECO:0000256" key="12">
    <source>
        <dbReference type="ARBA" id="ARBA00034000"/>
    </source>
</evidence>
<evidence type="ECO:0000256" key="7">
    <source>
        <dbReference type="ARBA" id="ARBA00022801"/>
    </source>
</evidence>
<keyword evidence="15" id="KW-0812">Transmembrane</keyword>
<dbReference type="GO" id="GO:0071555">
    <property type="term" value="P:cell wall organization"/>
    <property type="evidence" value="ECO:0007669"/>
    <property type="project" value="UniProtKB-KW"/>
</dbReference>
<dbReference type="SUPFAM" id="SSF56601">
    <property type="entry name" value="beta-lactamase/transpeptidase-like"/>
    <property type="match status" value="1"/>
</dbReference>
<dbReference type="GO" id="GO:0030288">
    <property type="term" value="C:outer membrane-bounded periplasmic space"/>
    <property type="evidence" value="ECO:0007669"/>
    <property type="project" value="TreeGrafter"/>
</dbReference>
<evidence type="ECO:0000313" key="18">
    <source>
        <dbReference type="EMBL" id="GLW65433.1"/>
    </source>
</evidence>
<keyword evidence="4" id="KW-0645">Protease</keyword>
<organism evidence="18 19">
    <name type="scientific">Actinomadura rubrobrunea</name>
    <dbReference type="NCBI Taxonomy" id="115335"/>
    <lineage>
        <taxon>Bacteria</taxon>
        <taxon>Bacillati</taxon>
        <taxon>Actinomycetota</taxon>
        <taxon>Actinomycetes</taxon>
        <taxon>Streptosporangiales</taxon>
        <taxon>Thermomonosporaceae</taxon>
        <taxon>Actinomadura</taxon>
    </lineage>
</organism>
<comment type="similarity">
    <text evidence="1">In the C-terminal section; belongs to the transpeptidase family.</text>
</comment>
<dbReference type="InterPro" id="IPR023346">
    <property type="entry name" value="Lysozyme-like_dom_sf"/>
</dbReference>
<keyword evidence="9" id="KW-0573">Peptidoglycan synthesis</keyword>
<evidence type="ECO:0000256" key="10">
    <source>
        <dbReference type="ARBA" id="ARBA00023268"/>
    </source>
</evidence>
<keyword evidence="15" id="KW-0472">Membrane</keyword>
<keyword evidence="5" id="KW-0328">Glycosyltransferase</keyword>
<evidence type="ECO:0000256" key="5">
    <source>
        <dbReference type="ARBA" id="ARBA00022676"/>
    </source>
</evidence>
<feature type="compositionally biased region" description="Low complexity" evidence="14">
    <location>
        <begin position="325"/>
        <end position="354"/>
    </location>
</feature>
<evidence type="ECO:0000259" key="16">
    <source>
        <dbReference type="Pfam" id="PF00905"/>
    </source>
</evidence>
<feature type="compositionally biased region" description="Low complexity" evidence="14">
    <location>
        <begin position="59"/>
        <end position="72"/>
    </location>
</feature>
<dbReference type="Gene3D" id="1.10.3810.10">
    <property type="entry name" value="Biosynthetic peptidoglycan transglycosylase-like"/>
    <property type="match status" value="1"/>
</dbReference>
<dbReference type="GO" id="GO:0008955">
    <property type="term" value="F:peptidoglycan glycosyltransferase activity"/>
    <property type="evidence" value="ECO:0007669"/>
    <property type="project" value="UniProtKB-EC"/>
</dbReference>
<dbReference type="FunFam" id="1.10.3810.10:FF:000001">
    <property type="entry name" value="Penicillin-binding protein 1A"/>
    <property type="match status" value="1"/>
</dbReference>
<sequence>MSDTDRSPGGTEPAGPDEDNLDQNPTADTADPADGETAPPATEADTGDGATSSTEKPADTAVATDDAQADAQASEDTGRSEAEAAAASATGTASPADTAADTEAETAESPDSGTDTAPAVPPAGDGAEATTPDLAPVESPEDAAPDGEPGVSDEGADEEPGTADTADPGETVTLAAPSQGEGDAAAESDSDDGAAPGDASGRPDADTIVVTAADTATTATETGTETGTGTGTETGTESGSDEELAADVLDRDHDGAVGSGTVASSHDAESAAESGSAPDDAPDHADAAGTTVPDAASDQGAAEDATVPNEGAAAATTPDLTVVESSDSAHASTASADSPSPSEKASAATGAAAVREGDGDAADAAGVADGDDAGTKQNSASATAKTSAAEPKTDVKSTGAGKPPKGPTGKRRKGGMDGRRGKPRGKAARIGRRALFVLLGVVGLAVAAFGVAYLLTPVPSPQEEALAQGPTFLYSDGKTPIAKTGVNRDAVRLQTIPKGVRDAVIAAENRSFYEDPGVSLQGTLRAFWSTVSGEQLQGGSTITQQMVRNYYGGIGKERSISRKLKEIMVSLKVGREKSKDWILEQYLNTIYFGRDAYGVQAAARAYYGKDVSRLTPAEGAYLAAAIQQPSNFADPTGSTRAYAEARWRAVLNNMVRDGAITSEEAARMTFPQPIKQKVTNILGGQKGYMVNVAKRELIERRGYTEDEINRSGLKITTTFDKELMDAAQEAVRGTLPKGMNRKIRTGLVSIDPATGQVVAFYGGRGYLEEALSSAFSDWAQAGSGFKPIVLAAALDSGMSLNTYVDGSSPQYYNGTPIHNDGNRSYGTINLVTATQNSVNTAYVNLGQRVGLNKVTKMAEKMGIPKAQLTANGANNYPTFPLGTISVHPVQQAGVYATFAAEGVYRTPYVVKSVTDNTGKTTTFTEKGRRVFDEQVARDATFAMRRVVEAGTGQNARLADGRDVAGKTGTTDEGRAIWFNGFIPQLATTVAMFRSDGKPLVIPGYGVYGGQLPAQIWNAYVSRAVNLKHIEPKDFGPPSVSPGSYDGDAYDRQNGAPTTRDPEQRPSTPQRPVRPRPPVDSPSEPETPSDGGTGGGDGGNDGGVDDPGGGRGDGGDGGIVTPPRPETRD</sequence>
<comment type="caution">
    <text evidence="18">The sequence shown here is derived from an EMBL/GenBank/DDBJ whole genome shotgun (WGS) entry which is preliminary data.</text>
</comment>
<accession>A0A9W6UWV0</accession>
<dbReference type="AlphaFoldDB" id="A0A9W6UWV0"/>
<keyword evidence="10" id="KW-0511">Multifunctional enzyme</keyword>
<comment type="catalytic activity">
    <reaction evidence="13">
        <text>[GlcNAc-(1-&gt;4)-Mur2Ac(oyl-L-Ala-gamma-D-Glu-L-Lys-D-Ala-D-Ala)](n)-di-trans,octa-cis-undecaprenyl diphosphate + beta-D-GlcNAc-(1-&gt;4)-Mur2Ac(oyl-L-Ala-gamma-D-Glu-L-Lys-D-Ala-D-Ala)-di-trans,octa-cis-undecaprenyl diphosphate = [GlcNAc-(1-&gt;4)-Mur2Ac(oyl-L-Ala-gamma-D-Glu-L-Lys-D-Ala-D-Ala)](n+1)-di-trans,octa-cis-undecaprenyl diphosphate + di-trans,octa-cis-undecaprenyl diphosphate + H(+)</text>
        <dbReference type="Rhea" id="RHEA:23708"/>
        <dbReference type="Rhea" id="RHEA-COMP:9602"/>
        <dbReference type="Rhea" id="RHEA-COMP:9603"/>
        <dbReference type="ChEBI" id="CHEBI:15378"/>
        <dbReference type="ChEBI" id="CHEBI:58405"/>
        <dbReference type="ChEBI" id="CHEBI:60033"/>
        <dbReference type="ChEBI" id="CHEBI:78435"/>
        <dbReference type="EC" id="2.4.99.28"/>
    </reaction>
</comment>
<gene>
    <name evidence="18" type="ORF">Arub01_36770</name>
</gene>
<dbReference type="InterPro" id="IPR050396">
    <property type="entry name" value="Glycosyltr_51/Transpeptidase"/>
</dbReference>
<dbReference type="GO" id="GO:0008360">
    <property type="term" value="P:regulation of cell shape"/>
    <property type="evidence" value="ECO:0007669"/>
    <property type="project" value="UniProtKB-KW"/>
</dbReference>
<keyword evidence="6" id="KW-0808">Transferase</keyword>
<feature type="domain" description="Glycosyl transferase family 51" evidence="17">
    <location>
        <begin position="483"/>
        <end position="654"/>
    </location>
</feature>
<dbReference type="RefSeq" id="WP_067917788.1">
    <property type="nucleotide sequence ID" value="NZ_BSRZ01000009.1"/>
</dbReference>
<evidence type="ECO:0000256" key="15">
    <source>
        <dbReference type="SAM" id="Phobius"/>
    </source>
</evidence>
<evidence type="ECO:0000256" key="11">
    <source>
        <dbReference type="ARBA" id="ARBA00023316"/>
    </source>
</evidence>
<evidence type="ECO:0000256" key="14">
    <source>
        <dbReference type="SAM" id="MobiDB-lite"/>
    </source>
</evidence>
<feature type="compositionally biased region" description="Low complexity" evidence="14">
    <location>
        <begin position="211"/>
        <end position="225"/>
    </location>
</feature>
<protein>
    <recommendedName>
        <fullName evidence="20">Penicillin-insensitive transglycosylase</fullName>
    </recommendedName>
</protein>
<evidence type="ECO:0008006" key="20">
    <source>
        <dbReference type="Google" id="ProtNLM"/>
    </source>
</evidence>
<dbReference type="GO" id="GO:0008658">
    <property type="term" value="F:penicillin binding"/>
    <property type="evidence" value="ECO:0007669"/>
    <property type="project" value="InterPro"/>
</dbReference>
<evidence type="ECO:0000256" key="3">
    <source>
        <dbReference type="ARBA" id="ARBA00022645"/>
    </source>
</evidence>
<dbReference type="GO" id="GO:0009252">
    <property type="term" value="P:peptidoglycan biosynthetic process"/>
    <property type="evidence" value="ECO:0007669"/>
    <property type="project" value="UniProtKB-KW"/>
</dbReference>
<dbReference type="InterPro" id="IPR001264">
    <property type="entry name" value="Glyco_trans_51"/>
</dbReference>
<dbReference type="Proteomes" id="UP001165124">
    <property type="component" value="Unassembled WGS sequence"/>
</dbReference>
<evidence type="ECO:0000256" key="1">
    <source>
        <dbReference type="ARBA" id="ARBA00007090"/>
    </source>
</evidence>
<feature type="compositionally biased region" description="Low complexity" evidence="14">
    <location>
        <begin position="83"/>
        <end position="99"/>
    </location>
</feature>
<dbReference type="PANTHER" id="PTHR32282">
    <property type="entry name" value="BINDING PROTEIN TRANSPEPTIDASE, PUTATIVE-RELATED"/>
    <property type="match status" value="1"/>
</dbReference>
<comment type="catalytic activity">
    <reaction evidence="12">
        <text>Preferential cleavage: (Ac)2-L-Lys-D-Ala-|-D-Ala. Also transpeptidation of peptidyl-alanyl moieties that are N-acyl substituents of D-alanine.</text>
        <dbReference type="EC" id="3.4.16.4"/>
    </reaction>
</comment>
<evidence type="ECO:0000256" key="13">
    <source>
        <dbReference type="ARBA" id="ARBA00049902"/>
    </source>
</evidence>
<name>A0A9W6UWV0_9ACTN</name>
<evidence type="ECO:0000259" key="17">
    <source>
        <dbReference type="Pfam" id="PF00912"/>
    </source>
</evidence>
<feature type="domain" description="Penicillin-binding protein transpeptidase" evidence="16">
    <location>
        <begin position="747"/>
        <end position="989"/>
    </location>
</feature>
<keyword evidence="15" id="KW-1133">Transmembrane helix</keyword>
<dbReference type="GO" id="GO:0009002">
    <property type="term" value="F:serine-type D-Ala-D-Ala carboxypeptidase activity"/>
    <property type="evidence" value="ECO:0007669"/>
    <property type="project" value="UniProtKB-EC"/>
</dbReference>
<evidence type="ECO:0000256" key="9">
    <source>
        <dbReference type="ARBA" id="ARBA00022984"/>
    </source>
</evidence>
<dbReference type="InterPro" id="IPR036950">
    <property type="entry name" value="PBP_transglycosylase"/>
</dbReference>
<evidence type="ECO:0000313" key="19">
    <source>
        <dbReference type="Proteomes" id="UP001165124"/>
    </source>
</evidence>
<evidence type="ECO:0000256" key="4">
    <source>
        <dbReference type="ARBA" id="ARBA00022670"/>
    </source>
</evidence>
<feature type="compositionally biased region" description="Low complexity" evidence="14">
    <location>
        <begin position="379"/>
        <end position="389"/>
    </location>
</feature>
<dbReference type="EMBL" id="BSRZ01000009">
    <property type="protein sequence ID" value="GLW65433.1"/>
    <property type="molecule type" value="Genomic_DNA"/>
</dbReference>
<comment type="similarity">
    <text evidence="2">In the N-terminal section; belongs to the glycosyltransferase 51 family.</text>
</comment>
<dbReference type="InterPro" id="IPR012338">
    <property type="entry name" value="Beta-lactam/transpept-like"/>
</dbReference>
<feature type="compositionally biased region" description="Gly residues" evidence="14">
    <location>
        <begin position="1090"/>
        <end position="1117"/>
    </location>
</feature>
<keyword evidence="8" id="KW-0133">Cell shape</keyword>
<feature type="region of interest" description="Disordered" evidence="14">
    <location>
        <begin position="1030"/>
        <end position="1128"/>
    </location>
</feature>
<keyword evidence="19" id="KW-1185">Reference proteome</keyword>
<feature type="compositionally biased region" description="Low complexity" evidence="14">
    <location>
        <begin position="193"/>
        <end position="202"/>
    </location>
</feature>
<reference evidence="18" key="1">
    <citation type="submission" date="2023-02" db="EMBL/GenBank/DDBJ databases">
        <title>Actinomadura rubrobrunea NBRC 14622.</title>
        <authorList>
            <person name="Ichikawa N."/>
            <person name="Sato H."/>
            <person name="Tonouchi N."/>
        </authorList>
    </citation>
    <scope>NUCLEOTIDE SEQUENCE</scope>
    <source>
        <strain evidence="18">NBRC 14622</strain>
    </source>
</reference>
<feature type="transmembrane region" description="Helical" evidence="15">
    <location>
        <begin position="434"/>
        <end position="455"/>
    </location>
</feature>
<evidence type="ECO:0000256" key="8">
    <source>
        <dbReference type="ARBA" id="ARBA00022960"/>
    </source>
</evidence>
<dbReference type="SUPFAM" id="SSF53955">
    <property type="entry name" value="Lysozyme-like"/>
    <property type="match status" value="1"/>
</dbReference>
<dbReference type="Pfam" id="PF00912">
    <property type="entry name" value="Transgly"/>
    <property type="match status" value="1"/>
</dbReference>
<evidence type="ECO:0000256" key="2">
    <source>
        <dbReference type="ARBA" id="ARBA00007739"/>
    </source>
</evidence>
<proteinExistence type="inferred from homology"/>
<dbReference type="GO" id="GO:0006508">
    <property type="term" value="P:proteolysis"/>
    <property type="evidence" value="ECO:0007669"/>
    <property type="project" value="UniProtKB-KW"/>
</dbReference>
<dbReference type="InterPro" id="IPR001460">
    <property type="entry name" value="PCN-bd_Tpept"/>
</dbReference>
<keyword evidence="3" id="KW-0121">Carboxypeptidase</keyword>
<dbReference type="PANTHER" id="PTHR32282:SF34">
    <property type="entry name" value="PENICILLIN-BINDING PROTEIN 1A"/>
    <property type="match status" value="1"/>
</dbReference>
<evidence type="ECO:0000256" key="6">
    <source>
        <dbReference type="ARBA" id="ARBA00022679"/>
    </source>
</evidence>
<dbReference type="Gene3D" id="3.40.710.10">
    <property type="entry name" value="DD-peptidase/beta-lactamase superfamily"/>
    <property type="match status" value="1"/>
</dbReference>
<dbReference type="Pfam" id="PF00905">
    <property type="entry name" value="Transpeptidase"/>
    <property type="match status" value="1"/>
</dbReference>
<keyword evidence="11" id="KW-0961">Cell wall biogenesis/degradation</keyword>
<keyword evidence="7" id="KW-0378">Hydrolase</keyword>
<feature type="region of interest" description="Disordered" evidence="14">
    <location>
        <begin position="1"/>
        <end position="426"/>
    </location>
</feature>